<evidence type="ECO:0000313" key="2">
    <source>
        <dbReference type="Proteomes" id="UP001289374"/>
    </source>
</evidence>
<dbReference type="GO" id="GO:0009725">
    <property type="term" value="P:response to hormone"/>
    <property type="evidence" value="ECO:0007669"/>
    <property type="project" value="InterPro"/>
</dbReference>
<dbReference type="GO" id="GO:0003677">
    <property type="term" value="F:DNA binding"/>
    <property type="evidence" value="ECO:0007669"/>
    <property type="project" value="InterPro"/>
</dbReference>
<organism evidence="1 2">
    <name type="scientific">Sesamum angolense</name>
    <dbReference type="NCBI Taxonomy" id="2727404"/>
    <lineage>
        <taxon>Eukaryota</taxon>
        <taxon>Viridiplantae</taxon>
        <taxon>Streptophyta</taxon>
        <taxon>Embryophyta</taxon>
        <taxon>Tracheophyta</taxon>
        <taxon>Spermatophyta</taxon>
        <taxon>Magnoliopsida</taxon>
        <taxon>eudicotyledons</taxon>
        <taxon>Gunneridae</taxon>
        <taxon>Pentapetalae</taxon>
        <taxon>asterids</taxon>
        <taxon>lamiids</taxon>
        <taxon>Lamiales</taxon>
        <taxon>Pedaliaceae</taxon>
        <taxon>Sesamum</taxon>
    </lineage>
</organism>
<dbReference type="PANTHER" id="PTHR31384:SF5">
    <property type="entry name" value="AUXIN RESPONSE FACTOR 3"/>
    <property type="match status" value="1"/>
</dbReference>
<proteinExistence type="predicted"/>
<evidence type="ECO:0000313" key="1">
    <source>
        <dbReference type="EMBL" id="KAK4399167.1"/>
    </source>
</evidence>
<dbReference type="EMBL" id="JACGWL010000007">
    <property type="protein sequence ID" value="KAK4399167.1"/>
    <property type="molecule type" value="Genomic_DNA"/>
</dbReference>
<accession>A0AAE2BVA7</accession>
<reference evidence="1" key="1">
    <citation type="submission" date="2020-06" db="EMBL/GenBank/DDBJ databases">
        <authorList>
            <person name="Li T."/>
            <person name="Hu X."/>
            <person name="Zhang T."/>
            <person name="Song X."/>
            <person name="Zhang H."/>
            <person name="Dai N."/>
            <person name="Sheng W."/>
            <person name="Hou X."/>
            <person name="Wei L."/>
        </authorList>
    </citation>
    <scope>NUCLEOTIDE SEQUENCE</scope>
    <source>
        <strain evidence="1">K16</strain>
        <tissue evidence="1">Leaf</tissue>
    </source>
</reference>
<comment type="caution">
    <text evidence="1">The sequence shown here is derived from an EMBL/GenBank/DDBJ whole genome shotgun (WGS) entry which is preliminary data.</text>
</comment>
<gene>
    <name evidence="1" type="ORF">Sango_1392200</name>
</gene>
<dbReference type="PANTHER" id="PTHR31384">
    <property type="entry name" value="AUXIN RESPONSE FACTOR 4-RELATED"/>
    <property type="match status" value="1"/>
</dbReference>
<dbReference type="GO" id="GO:0006355">
    <property type="term" value="P:regulation of DNA-templated transcription"/>
    <property type="evidence" value="ECO:0007669"/>
    <property type="project" value="InterPro"/>
</dbReference>
<name>A0AAE2BVA7_9LAMI</name>
<protein>
    <submittedName>
        <fullName evidence="1">Auxin response factor 3</fullName>
    </submittedName>
</protein>
<dbReference type="AlphaFoldDB" id="A0AAE2BVA7"/>
<dbReference type="Proteomes" id="UP001289374">
    <property type="component" value="Unassembled WGS sequence"/>
</dbReference>
<keyword evidence="2" id="KW-1185">Reference proteome</keyword>
<dbReference type="InterPro" id="IPR044835">
    <property type="entry name" value="ARF_plant"/>
</dbReference>
<sequence length="154" mass="16550">MWKLGSEQVEENGTRHSKHLGVVISIRVRRMGSSMMCGLIDLNTVNNEDDAASLSCSPSSSAASGSFEFAATSSMSVCMELWHACAGPLISLPKKGSAVVYFPQGHVEHLPEHPAVAYDLPPHVFCRVVDVKLHADVASDEVYAQVSLVPDQQG</sequence>
<reference evidence="1" key="2">
    <citation type="journal article" date="2024" name="Plant">
        <title>Genomic evolution and insights into agronomic trait innovations of Sesamum species.</title>
        <authorList>
            <person name="Miao H."/>
            <person name="Wang L."/>
            <person name="Qu L."/>
            <person name="Liu H."/>
            <person name="Sun Y."/>
            <person name="Le M."/>
            <person name="Wang Q."/>
            <person name="Wei S."/>
            <person name="Zheng Y."/>
            <person name="Lin W."/>
            <person name="Duan Y."/>
            <person name="Cao H."/>
            <person name="Xiong S."/>
            <person name="Wang X."/>
            <person name="Wei L."/>
            <person name="Li C."/>
            <person name="Ma Q."/>
            <person name="Ju M."/>
            <person name="Zhao R."/>
            <person name="Li G."/>
            <person name="Mu C."/>
            <person name="Tian Q."/>
            <person name="Mei H."/>
            <person name="Zhang T."/>
            <person name="Gao T."/>
            <person name="Zhang H."/>
        </authorList>
    </citation>
    <scope>NUCLEOTIDE SEQUENCE</scope>
    <source>
        <strain evidence="1">K16</strain>
    </source>
</reference>